<dbReference type="Proteomes" id="UP000790709">
    <property type="component" value="Unassembled WGS sequence"/>
</dbReference>
<gene>
    <name evidence="1" type="ORF">BV22DRAFT_1199346</name>
</gene>
<accession>A0ACB8B224</accession>
<organism evidence="1 2">
    <name type="scientific">Leucogyrophana mollusca</name>
    <dbReference type="NCBI Taxonomy" id="85980"/>
    <lineage>
        <taxon>Eukaryota</taxon>
        <taxon>Fungi</taxon>
        <taxon>Dikarya</taxon>
        <taxon>Basidiomycota</taxon>
        <taxon>Agaricomycotina</taxon>
        <taxon>Agaricomycetes</taxon>
        <taxon>Agaricomycetidae</taxon>
        <taxon>Boletales</taxon>
        <taxon>Boletales incertae sedis</taxon>
        <taxon>Leucogyrophana</taxon>
    </lineage>
</organism>
<dbReference type="EMBL" id="MU266637">
    <property type="protein sequence ID" value="KAH7919702.1"/>
    <property type="molecule type" value="Genomic_DNA"/>
</dbReference>
<reference evidence="1" key="1">
    <citation type="journal article" date="2021" name="New Phytol.">
        <title>Evolutionary innovations through gain and loss of genes in the ectomycorrhizal Boletales.</title>
        <authorList>
            <person name="Wu G."/>
            <person name="Miyauchi S."/>
            <person name="Morin E."/>
            <person name="Kuo A."/>
            <person name="Drula E."/>
            <person name="Varga T."/>
            <person name="Kohler A."/>
            <person name="Feng B."/>
            <person name="Cao Y."/>
            <person name="Lipzen A."/>
            <person name="Daum C."/>
            <person name="Hundley H."/>
            <person name="Pangilinan J."/>
            <person name="Johnson J."/>
            <person name="Barry K."/>
            <person name="LaButti K."/>
            <person name="Ng V."/>
            <person name="Ahrendt S."/>
            <person name="Min B."/>
            <person name="Choi I.G."/>
            <person name="Park H."/>
            <person name="Plett J.M."/>
            <person name="Magnuson J."/>
            <person name="Spatafora J.W."/>
            <person name="Nagy L.G."/>
            <person name="Henrissat B."/>
            <person name="Grigoriev I.V."/>
            <person name="Yang Z.L."/>
            <person name="Xu J."/>
            <person name="Martin F.M."/>
        </authorList>
    </citation>
    <scope>NUCLEOTIDE SEQUENCE</scope>
    <source>
        <strain evidence="1">KUC20120723A-06</strain>
    </source>
</reference>
<proteinExistence type="predicted"/>
<name>A0ACB8B224_9AGAM</name>
<keyword evidence="2" id="KW-1185">Reference proteome</keyword>
<evidence type="ECO:0000313" key="2">
    <source>
        <dbReference type="Proteomes" id="UP000790709"/>
    </source>
</evidence>
<comment type="caution">
    <text evidence="1">The sequence shown here is derived from an EMBL/GenBank/DDBJ whole genome shotgun (WGS) entry which is preliminary data.</text>
</comment>
<sequence length="408" mass="45208">MHIFETLGLRLPLKTVTLFAGVPFYCANLVHARPSIASQSSFLVPEPLIAPVPTAGDTLEVEQYLDKPRVTFRVDGSFKLTVFSDLHFGENPSEWGPQQDANSTCLMEQLLNLEKPDFVVLNGDLITGENTFRENSTYLIDKVVEPLRTARMPFASTHGNHDNHANISHFEEIQRELLVAPTSYTRTAPPGVGGDGGPGNYWVPVYRDVKDRAPVLILWFFDSRGGRYPGDDSAHMPDWVDSSVAHWIKSETTAMDAAWGPAETRSALAFVHIPPYAIEAVQEHLNSTGNPGLNDDKLGPGSTQATEDPTAKNKDLPFWNSLTENVKNLRAVISGHDHGNEWCAREPTKNVIFCFDKHSGYGGYTRQGWGRGVRSLIFASPDPYQSIETYIRLEDGSTKGSVFLSDDF</sequence>
<protein>
    <submittedName>
        <fullName evidence="1">Metallo-dependent phosphatase</fullName>
    </submittedName>
</protein>
<evidence type="ECO:0000313" key="1">
    <source>
        <dbReference type="EMBL" id="KAH7919702.1"/>
    </source>
</evidence>